<dbReference type="InterPro" id="IPR009003">
    <property type="entry name" value="Peptidase_S1_PA"/>
</dbReference>
<protein>
    <recommendedName>
        <fullName evidence="3">Serine protease</fullName>
    </recommendedName>
</protein>
<proteinExistence type="predicted"/>
<dbReference type="InterPro" id="IPR043504">
    <property type="entry name" value="Peptidase_S1_PA_chymotrypsin"/>
</dbReference>
<keyword evidence="2" id="KW-1185">Reference proteome</keyword>
<comment type="caution">
    <text evidence="1">The sequence shown here is derived from an EMBL/GenBank/DDBJ whole genome shotgun (WGS) entry which is preliminary data.</text>
</comment>
<sequence>MKNPSTHLPSLSSPTRRWRMATWLTAALLGPTLGCGVPEESTPAPEGAPDLATQSQQIRAEQWGGVAEAVWRWYGDPEVLRSSYASPALYFLGGGSIFCSASMIGPNMMMTAAHCGETPEITASFLTYASNSSGAAAKRWEDFRCKSLVSTWHSSDLVLYYCEPNAQGQSPGDKYGYFDFDTRPLSVGTQVYSIWANPLDTPSYEYDVRFYSRGQVTSTTSYGTFTTDPAFVKINPSTGLPDYTTSYQRPIAISTDLWSNGGASGSVQIRSDSHRLTVGPLSTGTPDGRGRNALSIQQYLLDGTVDARDPSHTNSTQITALGLNPATYGGLLDKDRDQLFDLQTDIEQRRGENRRDWYWLGFDSKRRNKLWSPVAGVSIDADNRQVRLNHTTTGYTTMLSHRKLNIPAGGSYRISAMVWTASAAVVDPLYLGFNNAGSWSGKWVNTAVGAGWQMLTVQVNATVDNPELLIGVWDVADLYLSSISVVREGSVMDFDTFDKRENWRNDITGARAPVVPRGTEETGGPDWAVRVAYDASSPSGWPVRNRQLALVGGQRYRVCFDHKTETSYPLGVLRVVSNGTEMVRATFSPSSTWGTTCTGTFTPVGDDNNLQLGTSTASSAYLVDNLRIELQ</sequence>
<evidence type="ECO:0008006" key="3">
    <source>
        <dbReference type="Google" id="ProtNLM"/>
    </source>
</evidence>
<dbReference type="EMBL" id="JAPNKA010000001">
    <property type="protein sequence ID" value="MCY1078917.1"/>
    <property type="molecule type" value="Genomic_DNA"/>
</dbReference>
<accession>A0ABT4AB63</accession>
<gene>
    <name evidence="1" type="ORF">OV287_31100</name>
</gene>
<dbReference type="Gene3D" id="2.60.120.260">
    <property type="entry name" value="Galactose-binding domain-like"/>
    <property type="match status" value="2"/>
</dbReference>
<dbReference type="Proteomes" id="UP001207654">
    <property type="component" value="Unassembled WGS sequence"/>
</dbReference>
<evidence type="ECO:0000313" key="2">
    <source>
        <dbReference type="Proteomes" id="UP001207654"/>
    </source>
</evidence>
<reference evidence="1 2" key="1">
    <citation type="submission" date="2022-11" db="EMBL/GenBank/DDBJ databases">
        <title>Minimal conservation of predation-associated metabolite biosynthetic gene clusters underscores biosynthetic potential of Myxococcota including descriptions for ten novel species: Archangium lansinium sp. nov., Myxococcus landrumus sp. nov., Nannocystis bai.</title>
        <authorList>
            <person name="Ahearne A."/>
            <person name="Stevens C."/>
            <person name="Phillips K."/>
        </authorList>
    </citation>
    <scope>NUCLEOTIDE SEQUENCE [LARGE SCALE GENOMIC DNA]</scope>
    <source>
        <strain evidence="1 2">MIWBW</strain>
    </source>
</reference>
<dbReference type="Gene3D" id="2.40.10.10">
    <property type="entry name" value="Trypsin-like serine proteases"/>
    <property type="match status" value="2"/>
</dbReference>
<evidence type="ECO:0000313" key="1">
    <source>
        <dbReference type="EMBL" id="MCY1078917.1"/>
    </source>
</evidence>
<dbReference type="RefSeq" id="WP_267537675.1">
    <property type="nucleotide sequence ID" value="NZ_JAPNKA010000001.1"/>
</dbReference>
<name>A0ABT4AB63_9BACT</name>
<organism evidence="1 2">
    <name type="scientific">Archangium lansingense</name>
    <dbReference type="NCBI Taxonomy" id="2995310"/>
    <lineage>
        <taxon>Bacteria</taxon>
        <taxon>Pseudomonadati</taxon>
        <taxon>Myxococcota</taxon>
        <taxon>Myxococcia</taxon>
        <taxon>Myxococcales</taxon>
        <taxon>Cystobacterineae</taxon>
        <taxon>Archangiaceae</taxon>
        <taxon>Archangium</taxon>
    </lineage>
</organism>
<dbReference type="SUPFAM" id="SSF50494">
    <property type="entry name" value="Trypsin-like serine proteases"/>
    <property type="match status" value="1"/>
</dbReference>